<sequence>MSNYTKAYILWAPATEQSPDPPVPKKPIWGVVPNIPALINPPNLGTRNPRPTKKQGVPMGHPSR</sequence>
<protein>
    <submittedName>
        <fullName evidence="1">Uncharacterized protein</fullName>
    </submittedName>
</protein>
<dbReference type="EMBL" id="QTSX02002851">
    <property type="protein sequence ID" value="KAJ9074624.1"/>
    <property type="molecule type" value="Genomic_DNA"/>
</dbReference>
<organism evidence="1 2">
    <name type="scientific">Entomophthora muscae</name>
    <dbReference type="NCBI Taxonomy" id="34485"/>
    <lineage>
        <taxon>Eukaryota</taxon>
        <taxon>Fungi</taxon>
        <taxon>Fungi incertae sedis</taxon>
        <taxon>Zoopagomycota</taxon>
        <taxon>Entomophthoromycotina</taxon>
        <taxon>Entomophthoromycetes</taxon>
        <taxon>Entomophthorales</taxon>
        <taxon>Entomophthoraceae</taxon>
        <taxon>Entomophthora</taxon>
    </lineage>
</organism>
<evidence type="ECO:0000313" key="1">
    <source>
        <dbReference type="EMBL" id="KAJ9074624.1"/>
    </source>
</evidence>
<evidence type="ECO:0000313" key="2">
    <source>
        <dbReference type="Proteomes" id="UP001165960"/>
    </source>
</evidence>
<accession>A0ACC2TJ46</accession>
<dbReference type="Proteomes" id="UP001165960">
    <property type="component" value="Unassembled WGS sequence"/>
</dbReference>
<gene>
    <name evidence="1" type="ORF">DSO57_1004426</name>
</gene>
<name>A0ACC2TJ46_9FUNG</name>
<comment type="caution">
    <text evidence="1">The sequence shown here is derived from an EMBL/GenBank/DDBJ whole genome shotgun (WGS) entry which is preliminary data.</text>
</comment>
<proteinExistence type="predicted"/>
<reference evidence="1" key="1">
    <citation type="submission" date="2022-04" db="EMBL/GenBank/DDBJ databases">
        <title>Genome of the entomopathogenic fungus Entomophthora muscae.</title>
        <authorList>
            <person name="Elya C."/>
            <person name="Lovett B.R."/>
            <person name="Lee E."/>
            <person name="Macias A.M."/>
            <person name="Hajek A.E."/>
            <person name="De Bivort B.L."/>
            <person name="Kasson M.T."/>
            <person name="De Fine Licht H.H."/>
            <person name="Stajich J.E."/>
        </authorList>
    </citation>
    <scope>NUCLEOTIDE SEQUENCE</scope>
    <source>
        <strain evidence="1">Berkeley</strain>
    </source>
</reference>
<keyword evidence="2" id="KW-1185">Reference proteome</keyword>